<dbReference type="SUPFAM" id="SSF56935">
    <property type="entry name" value="Porins"/>
    <property type="match status" value="1"/>
</dbReference>
<evidence type="ECO:0000313" key="3">
    <source>
        <dbReference type="EMBL" id="PHN96500.1"/>
    </source>
</evidence>
<evidence type="ECO:0000313" key="4">
    <source>
        <dbReference type="Proteomes" id="UP000222163"/>
    </source>
</evidence>
<name>A0A2G1BR33_9FLAO</name>
<gene>
    <name evidence="3" type="ORF">CSC81_14200</name>
</gene>
<reference evidence="3 4" key="1">
    <citation type="journal article" date="2016" name="Nat. Commun.">
        <title>Microbial interactions lead to rapid micro-scale successions on model marine particles.</title>
        <authorList>
            <person name="Datta M.S."/>
            <person name="Sliwerska E."/>
            <person name="Gore J."/>
            <person name="Polz M.F."/>
            <person name="Cordero O.X."/>
        </authorList>
    </citation>
    <scope>NUCLEOTIDE SEQUENCE [LARGE SCALE GENOMIC DNA]</scope>
    <source>
        <strain evidence="3 4">4G03</strain>
    </source>
</reference>
<dbReference type="Proteomes" id="UP000222163">
    <property type="component" value="Unassembled WGS sequence"/>
</dbReference>
<dbReference type="Gene3D" id="2.60.40.1120">
    <property type="entry name" value="Carboxypeptidase-like, regulatory domain"/>
    <property type="match status" value="1"/>
</dbReference>
<protein>
    <recommendedName>
        <fullName evidence="2">Outer membrane protein beta-barrel domain-containing protein</fullName>
    </recommendedName>
</protein>
<evidence type="ECO:0000259" key="2">
    <source>
        <dbReference type="Pfam" id="PF14905"/>
    </source>
</evidence>
<accession>A0A2G1BR33</accession>
<feature type="chain" id="PRO_5013914741" description="Outer membrane protein beta-barrel domain-containing protein" evidence="1">
    <location>
        <begin position="20"/>
        <end position="881"/>
    </location>
</feature>
<dbReference type="Pfam" id="PF13715">
    <property type="entry name" value="CarbopepD_reg_2"/>
    <property type="match status" value="1"/>
</dbReference>
<evidence type="ECO:0000256" key="1">
    <source>
        <dbReference type="SAM" id="SignalP"/>
    </source>
</evidence>
<dbReference type="SUPFAM" id="SSF49464">
    <property type="entry name" value="Carboxypeptidase regulatory domain-like"/>
    <property type="match status" value="1"/>
</dbReference>
<dbReference type="InterPro" id="IPR008969">
    <property type="entry name" value="CarboxyPept-like_regulatory"/>
</dbReference>
<comment type="caution">
    <text evidence="3">The sequence shown here is derived from an EMBL/GenBank/DDBJ whole genome shotgun (WGS) entry which is preliminary data.</text>
</comment>
<dbReference type="AlphaFoldDB" id="A0A2G1BR33"/>
<dbReference type="Pfam" id="PF14905">
    <property type="entry name" value="OMP_b-brl_3"/>
    <property type="match status" value="1"/>
</dbReference>
<proteinExistence type="predicted"/>
<dbReference type="InterPro" id="IPR041700">
    <property type="entry name" value="OMP_b-brl_3"/>
</dbReference>
<organism evidence="3 4">
    <name type="scientific">Tenacibaculum discolor</name>
    <dbReference type="NCBI Taxonomy" id="361581"/>
    <lineage>
        <taxon>Bacteria</taxon>
        <taxon>Pseudomonadati</taxon>
        <taxon>Bacteroidota</taxon>
        <taxon>Flavobacteriia</taxon>
        <taxon>Flavobacteriales</taxon>
        <taxon>Flavobacteriaceae</taxon>
        <taxon>Tenacibaculum</taxon>
    </lineage>
</organism>
<keyword evidence="1" id="KW-0732">Signal</keyword>
<sequence length="881" mass="102680">MRSSLLFVLACLFTKNIFAQVIVSGVVKGENEILENANIIAKPLTEGAQFTYTVTDAKGNYKLSLTKNATYKITVSFIGYITLKEDVLVANMPVTKDFILKEDPNELQEVIINYREPIKIRKDTTTYRADAFVNGKERKLRQVLKKLPGVEVDRKGNVTVKGKKVTTVLVENKKFFTGDSKLAVNNIPADVIDEIQVIEDYHESDLLKGLETSEDVALNINLKEDKKKFAFGDIEVGGGVKERYVVHPTLFRYSEKINYSFIGDFNNVGDKSFTVKDYITYEGGFDINSFSSLYNSPIVRLLKEKKYNQNKHLFGGLNLQFSTSEKNDWSAFVIALKDNTNSFEGSYQNYLVDTIEETRRISDEKKQNMLLGKIELKSKPNEDVRIKFENKVEISSANNKSETESNFNSEDLLYKLNDKVDNVSLKSNLKIEKKFSRDHISQAKINLVFSKNNENQNWFSAQNIFSNSLPIDQAEEHIFVRQKINSENYQAKTLLKHFWIVNPRNHLYFGVKNELYFNTYNSNLGQLIGNEELDKFDDFDSENSNKEVFSSFFAEYKKLIGDAFLTFKLEYLNYNRFNKQFELEKNRTLQKLLPSVNLEWDLDANKKLVFYYRKTNDFPGYNQLNRNKKLINFNSIYQGNSNLTESSYHYFRLSYRRFKTYGWSFYPTVSYRLRTNKIQNTFISDNIYFYNSPINIATSEKGLSLDFKTIYNYKYWRASLGVNYGNRSYITLFNQQEEKANDDSYSARLKFKSVYINGPNFDVSLSQNYNVNKNSFISNNTSYRTKFDFQVDYEIGDWIFIGENMYSYYQNEISKTKNSFNQMNASVFYQKEDSPWGFEIKANNLLDNKERVTSSLSDILFSEHTELVFPRTIVFKIVYKI</sequence>
<feature type="domain" description="Outer membrane protein beta-barrel" evidence="2">
    <location>
        <begin position="441"/>
        <end position="775"/>
    </location>
</feature>
<feature type="signal peptide" evidence="1">
    <location>
        <begin position="1"/>
        <end position="19"/>
    </location>
</feature>
<dbReference type="EMBL" id="PDUU01000016">
    <property type="protein sequence ID" value="PHN96500.1"/>
    <property type="molecule type" value="Genomic_DNA"/>
</dbReference>